<evidence type="ECO:0000256" key="7">
    <source>
        <dbReference type="ARBA" id="ARBA00022984"/>
    </source>
</evidence>
<comment type="pathway">
    <text evidence="10 11">Cell wall biogenesis; peptidoglycan biosynthesis.</text>
</comment>
<dbReference type="GO" id="GO:0005737">
    <property type="term" value="C:cytoplasm"/>
    <property type="evidence" value="ECO:0007669"/>
    <property type="project" value="UniProtKB-SubCell"/>
</dbReference>
<dbReference type="SUPFAM" id="SSF53244">
    <property type="entry name" value="MurD-like peptide ligases, peptide-binding domain"/>
    <property type="match status" value="1"/>
</dbReference>
<dbReference type="Pfam" id="PF02875">
    <property type="entry name" value="Mur_ligase_C"/>
    <property type="match status" value="1"/>
</dbReference>
<dbReference type="PANTHER" id="PTHR43024">
    <property type="entry name" value="UDP-N-ACETYLMURAMOYL-TRIPEPTIDE--D-ALANYL-D-ALANINE LIGASE"/>
    <property type="match status" value="1"/>
</dbReference>
<protein>
    <recommendedName>
        <fullName evidence="10 11">UDP-N-acetylmuramoyl-tripeptide--D-alanyl-D-alanine ligase</fullName>
        <ecNumber evidence="10 11">6.3.2.10</ecNumber>
    </recommendedName>
    <alternativeName>
        <fullName evidence="10">D-alanyl-D-alanine-adding enzyme</fullName>
    </alternativeName>
</protein>
<keyword evidence="2 10" id="KW-0436">Ligase</keyword>
<dbReference type="PANTHER" id="PTHR43024:SF1">
    <property type="entry name" value="UDP-N-ACETYLMURAMOYL-TRIPEPTIDE--D-ALANYL-D-ALANINE LIGASE"/>
    <property type="match status" value="1"/>
</dbReference>
<keyword evidence="5 10" id="KW-0067">ATP-binding</keyword>
<comment type="catalytic activity">
    <reaction evidence="10 11">
        <text>D-alanyl-D-alanine + UDP-N-acetyl-alpha-D-muramoyl-L-alanyl-gamma-D-glutamyl-meso-2,6-diaminopimelate + ATP = UDP-N-acetyl-alpha-D-muramoyl-L-alanyl-gamma-D-glutamyl-meso-2,6-diaminopimeloyl-D-alanyl-D-alanine + ADP + phosphate + H(+)</text>
        <dbReference type="Rhea" id="RHEA:28374"/>
        <dbReference type="ChEBI" id="CHEBI:15378"/>
        <dbReference type="ChEBI" id="CHEBI:30616"/>
        <dbReference type="ChEBI" id="CHEBI:43474"/>
        <dbReference type="ChEBI" id="CHEBI:57822"/>
        <dbReference type="ChEBI" id="CHEBI:61386"/>
        <dbReference type="ChEBI" id="CHEBI:83905"/>
        <dbReference type="ChEBI" id="CHEBI:456216"/>
        <dbReference type="EC" id="6.3.2.10"/>
    </reaction>
</comment>
<dbReference type="GO" id="GO:0071555">
    <property type="term" value="P:cell wall organization"/>
    <property type="evidence" value="ECO:0007669"/>
    <property type="project" value="UniProtKB-KW"/>
</dbReference>
<evidence type="ECO:0000256" key="3">
    <source>
        <dbReference type="ARBA" id="ARBA00022618"/>
    </source>
</evidence>
<dbReference type="EC" id="6.3.2.10" evidence="10 11"/>
<feature type="domain" description="Mur ligase central" evidence="14">
    <location>
        <begin position="108"/>
        <end position="292"/>
    </location>
</feature>
<dbReference type="HAMAP" id="MF_02019">
    <property type="entry name" value="MurF"/>
    <property type="match status" value="1"/>
</dbReference>
<keyword evidence="8 10" id="KW-0131">Cell cycle</keyword>
<feature type="domain" description="Mur ligase C-terminal" evidence="13">
    <location>
        <begin position="315"/>
        <end position="425"/>
    </location>
</feature>
<evidence type="ECO:0000256" key="1">
    <source>
        <dbReference type="ARBA" id="ARBA00022490"/>
    </source>
</evidence>
<proteinExistence type="inferred from homology"/>
<comment type="function">
    <text evidence="10 11">Involved in cell wall formation. Catalyzes the final step in the synthesis of UDP-N-acetylmuramoyl-pentapeptide, the precursor of murein.</text>
</comment>
<gene>
    <name evidence="10" type="primary">murF</name>
    <name evidence="15" type="ORF">IAB77_10105</name>
</gene>
<evidence type="ECO:0000259" key="12">
    <source>
        <dbReference type="Pfam" id="PF01225"/>
    </source>
</evidence>
<feature type="binding site" evidence="10">
    <location>
        <begin position="110"/>
        <end position="116"/>
    </location>
    <ligand>
        <name>ATP</name>
        <dbReference type="ChEBI" id="CHEBI:30616"/>
    </ligand>
</feature>
<evidence type="ECO:0000259" key="13">
    <source>
        <dbReference type="Pfam" id="PF02875"/>
    </source>
</evidence>
<comment type="subcellular location">
    <subcellularLocation>
        <location evidence="10 11">Cytoplasm</location>
    </subcellularLocation>
</comment>
<keyword evidence="3 10" id="KW-0132">Cell division</keyword>
<name>A0A9D1CU00_9FIRM</name>
<dbReference type="GO" id="GO:0005524">
    <property type="term" value="F:ATP binding"/>
    <property type="evidence" value="ECO:0007669"/>
    <property type="project" value="UniProtKB-UniRule"/>
</dbReference>
<reference evidence="15" key="2">
    <citation type="journal article" date="2021" name="PeerJ">
        <title>Extensive microbial diversity within the chicken gut microbiome revealed by metagenomics and culture.</title>
        <authorList>
            <person name="Gilroy R."/>
            <person name="Ravi A."/>
            <person name="Getino M."/>
            <person name="Pursley I."/>
            <person name="Horton D.L."/>
            <person name="Alikhan N.F."/>
            <person name="Baker D."/>
            <person name="Gharbi K."/>
            <person name="Hall N."/>
            <person name="Watson M."/>
            <person name="Adriaenssens E.M."/>
            <person name="Foster-Nyarko E."/>
            <person name="Jarju S."/>
            <person name="Secka A."/>
            <person name="Antonio M."/>
            <person name="Oren A."/>
            <person name="Chaudhuri R.R."/>
            <person name="La Ragione R."/>
            <person name="Hildebrand F."/>
            <person name="Pallen M.J."/>
        </authorList>
    </citation>
    <scope>NUCLEOTIDE SEQUENCE</scope>
    <source>
        <strain evidence="15">ChiBcolR7-354</strain>
    </source>
</reference>
<evidence type="ECO:0000259" key="14">
    <source>
        <dbReference type="Pfam" id="PF08245"/>
    </source>
</evidence>
<evidence type="ECO:0000256" key="2">
    <source>
        <dbReference type="ARBA" id="ARBA00022598"/>
    </source>
</evidence>
<dbReference type="Gene3D" id="3.90.190.20">
    <property type="entry name" value="Mur ligase, C-terminal domain"/>
    <property type="match status" value="1"/>
</dbReference>
<dbReference type="AlphaFoldDB" id="A0A9D1CU00"/>
<evidence type="ECO:0000256" key="6">
    <source>
        <dbReference type="ARBA" id="ARBA00022960"/>
    </source>
</evidence>
<dbReference type="InterPro" id="IPR035911">
    <property type="entry name" value="MurE/MurF_N"/>
</dbReference>
<reference evidence="15" key="1">
    <citation type="submission" date="2020-10" db="EMBL/GenBank/DDBJ databases">
        <authorList>
            <person name="Gilroy R."/>
        </authorList>
    </citation>
    <scope>NUCLEOTIDE SEQUENCE</scope>
    <source>
        <strain evidence="15">ChiBcolR7-354</strain>
    </source>
</reference>
<organism evidence="15 16">
    <name type="scientific">Candidatus Scatomorpha intestinavium</name>
    <dbReference type="NCBI Taxonomy" id="2840922"/>
    <lineage>
        <taxon>Bacteria</taxon>
        <taxon>Bacillati</taxon>
        <taxon>Bacillota</taxon>
        <taxon>Clostridia</taxon>
        <taxon>Eubacteriales</taxon>
        <taxon>Candidatus Scatomorpha</taxon>
    </lineage>
</organism>
<dbReference type="EMBL" id="DVGA01000114">
    <property type="protein sequence ID" value="HIQ79594.1"/>
    <property type="molecule type" value="Genomic_DNA"/>
</dbReference>
<keyword evidence="6 10" id="KW-0133">Cell shape</keyword>
<dbReference type="Pfam" id="PF01225">
    <property type="entry name" value="Mur_ligase"/>
    <property type="match status" value="1"/>
</dbReference>
<evidence type="ECO:0000256" key="5">
    <source>
        <dbReference type="ARBA" id="ARBA00022840"/>
    </source>
</evidence>
<dbReference type="SUPFAM" id="SSF63418">
    <property type="entry name" value="MurE/MurF N-terminal domain"/>
    <property type="match status" value="1"/>
</dbReference>
<dbReference type="SUPFAM" id="SSF53623">
    <property type="entry name" value="MurD-like peptide ligases, catalytic domain"/>
    <property type="match status" value="1"/>
</dbReference>
<dbReference type="GO" id="GO:0051301">
    <property type="term" value="P:cell division"/>
    <property type="evidence" value="ECO:0007669"/>
    <property type="project" value="UniProtKB-KW"/>
</dbReference>
<keyword evidence="9 10" id="KW-0961">Cell wall biogenesis/degradation</keyword>
<dbReference type="Proteomes" id="UP000824262">
    <property type="component" value="Unassembled WGS sequence"/>
</dbReference>
<dbReference type="InterPro" id="IPR013221">
    <property type="entry name" value="Mur_ligase_cen"/>
</dbReference>
<evidence type="ECO:0000256" key="4">
    <source>
        <dbReference type="ARBA" id="ARBA00022741"/>
    </source>
</evidence>
<keyword evidence="4 10" id="KW-0547">Nucleotide-binding</keyword>
<comment type="caution">
    <text evidence="15">The sequence shown here is derived from an EMBL/GenBank/DDBJ whole genome shotgun (WGS) entry which is preliminary data.</text>
</comment>
<dbReference type="GO" id="GO:0008360">
    <property type="term" value="P:regulation of cell shape"/>
    <property type="evidence" value="ECO:0007669"/>
    <property type="project" value="UniProtKB-KW"/>
</dbReference>
<evidence type="ECO:0000256" key="9">
    <source>
        <dbReference type="ARBA" id="ARBA00023316"/>
    </source>
</evidence>
<dbReference type="InterPro" id="IPR004101">
    <property type="entry name" value="Mur_ligase_C"/>
</dbReference>
<sequence length="443" mass="46645">MKDMTVFSAAEAAGGRLVNCPLDLPLAGGVIDSREAAPGLMFCALPGERADGHDYMCSAFEKGAACCLALRVPEGVDGPVILVDDVAAAMARIARACRERLDIPVVGITGSSGKTTAKEMCAAVLSRKFNTLKTEKNFNNELGVPLTLFRVGPEHGAAVVELGINHFGEMRRLGAMARPDIAVYTLIGRSHLEALGDLDGVLRAKGELIDEMPPDGLVIVNGDDERLAAWQPGRRKLTYGFGESCDVRGSNFRARGTEGSELTVAARGQRIELSLPAYGRHMAYAALAAAAVGLELGLSGGEIAAGAADYVPVGRRARIVETPSLTVIDDCYNANPDSVKMAIASAAALGGRLVCVLGDMLELGDESEQLHREVGRAARDAGAVLLTTGERSRAMGGEHFGSKAELIAALPGILRRGDRVLVKASHSMAFEEISDALLKLELK</sequence>
<dbReference type="InterPro" id="IPR005863">
    <property type="entry name" value="UDP-N-AcMur_synth"/>
</dbReference>
<evidence type="ECO:0000256" key="8">
    <source>
        <dbReference type="ARBA" id="ARBA00023306"/>
    </source>
</evidence>
<dbReference type="InterPro" id="IPR036615">
    <property type="entry name" value="Mur_ligase_C_dom_sf"/>
</dbReference>
<dbReference type="Gene3D" id="3.40.1390.10">
    <property type="entry name" value="MurE/MurF, N-terminal domain"/>
    <property type="match status" value="1"/>
</dbReference>
<evidence type="ECO:0000256" key="11">
    <source>
        <dbReference type="RuleBase" id="RU004136"/>
    </source>
</evidence>
<accession>A0A9D1CU00</accession>
<dbReference type="GO" id="GO:0047480">
    <property type="term" value="F:UDP-N-acetylmuramoyl-tripeptide-D-alanyl-D-alanine ligase activity"/>
    <property type="evidence" value="ECO:0007669"/>
    <property type="project" value="UniProtKB-UniRule"/>
</dbReference>
<evidence type="ECO:0000313" key="16">
    <source>
        <dbReference type="Proteomes" id="UP000824262"/>
    </source>
</evidence>
<evidence type="ECO:0000256" key="10">
    <source>
        <dbReference type="HAMAP-Rule" id="MF_02019"/>
    </source>
</evidence>
<evidence type="ECO:0000313" key="15">
    <source>
        <dbReference type="EMBL" id="HIQ79594.1"/>
    </source>
</evidence>
<dbReference type="Gene3D" id="3.40.1190.10">
    <property type="entry name" value="Mur-like, catalytic domain"/>
    <property type="match status" value="1"/>
</dbReference>
<dbReference type="InterPro" id="IPR051046">
    <property type="entry name" value="MurCDEF_CellWall_CoF430Synth"/>
</dbReference>
<feature type="domain" description="Mur ligase N-terminal catalytic" evidence="12">
    <location>
        <begin position="31"/>
        <end position="96"/>
    </location>
</feature>
<keyword evidence="7 10" id="KW-0573">Peptidoglycan synthesis</keyword>
<dbReference type="GO" id="GO:0009252">
    <property type="term" value="P:peptidoglycan biosynthetic process"/>
    <property type="evidence" value="ECO:0007669"/>
    <property type="project" value="UniProtKB-UniRule"/>
</dbReference>
<dbReference type="NCBIfam" id="TIGR01143">
    <property type="entry name" value="murF"/>
    <property type="match status" value="1"/>
</dbReference>
<comment type="similarity">
    <text evidence="10">Belongs to the MurCDEF family. MurF subfamily.</text>
</comment>
<dbReference type="Pfam" id="PF08245">
    <property type="entry name" value="Mur_ligase_M"/>
    <property type="match status" value="1"/>
</dbReference>
<dbReference type="InterPro" id="IPR000713">
    <property type="entry name" value="Mur_ligase_N"/>
</dbReference>
<dbReference type="InterPro" id="IPR036565">
    <property type="entry name" value="Mur-like_cat_sf"/>
</dbReference>
<keyword evidence="1 10" id="KW-0963">Cytoplasm</keyword>